<name>A0A9N9BWJ7_9GLOM</name>
<keyword evidence="2" id="KW-1185">Reference proteome</keyword>
<evidence type="ECO:0000313" key="1">
    <source>
        <dbReference type="EMBL" id="CAG8580389.1"/>
    </source>
</evidence>
<gene>
    <name evidence="1" type="ORF">DEBURN_LOCUS8543</name>
</gene>
<sequence>NHISRKFPRFPRFNITAGTMRTQPTVTHPPTQVIKERVHNVILAKEADRPLLPIIDNFNNLSEFINYKHCTKLANRNLSLNLPEETQQLILPQQEMKEIK</sequence>
<organism evidence="1 2">
    <name type="scientific">Diversispora eburnea</name>
    <dbReference type="NCBI Taxonomy" id="1213867"/>
    <lineage>
        <taxon>Eukaryota</taxon>
        <taxon>Fungi</taxon>
        <taxon>Fungi incertae sedis</taxon>
        <taxon>Mucoromycota</taxon>
        <taxon>Glomeromycotina</taxon>
        <taxon>Glomeromycetes</taxon>
        <taxon>Diversisporales</taxon>
        <taxon>Diversisporaceae</taxon>
        <taxon>Diversispora</taxon>
    </lineage>
</organism>
<feature type="non-terminal residue" evidence="1">
    <location>
        <position position="1"/>
    </location>
</feature>
<dbReference type="Proteomes" id="UP000789706">
    <property type="component" value="Unassembled WGS sequence"/>
</dbReference>
<proteinExistence type="predicted"/>
<dbReference type="EMBL" id="CAJVPK010001284">
    <property type="protein sequence ID" value="CAG8580389.1"/>
    <property type="molecule type" value="Genomic_DNA"/>
</dbReference>
<dbReference type="AlphaFoldDB" id="A0A9N9BWJ7"/>
<comment type="caution">
    <text evidence="1">The sequence shown here is derived from an EMBL/GenBank/DDBJ whole genome shotgun (WGS) entry which is preliminary data.</text>
</comment>
<reference evidence="1" key="1">
    <citation type="submission" date="2021-06" db="EMBL/GenBank/DDBJ databases">
        <authorList>
            <person name="Kallberg Y."/>
            <person name="Tangrot J."/>
            <person name="Rosling A."/>
        </authorList>
    </citation>
    <scope>NUCLEOTIDE SEQUENCE</scope>
    <source>
        <strain evidence="1">AZ414A</strain>
    </source>
</reference>
<protein>
    <submittedName>
        <fullName evidence="1">3603_t:CDS:1</fullName>
    </submittedName>
</protein>
<accession>A0A9N9BWJ7</accession>
<evidence type="ECO:0000313" key="2">
    <source>
        <dbReference type="Proteomes" id="UP000789706"/>
    </source>
</evidence>